<keyword evidence="3" id="KW-1185">Reference proteome</keyword>
<organism evidence="2 3">
    <name type="scientific">Cotesia glomerata</name>
    <name type="common">Lepidopteran parasitic wasp</name>
    <name type="synonym">Apanteles glomeratus</name>
    <dbReference type="NCBI Taxonomy" id="32391"/>
    <lineage>
        <taxon>Eukaryota</taxon>
        <taxon>Metazoa</taxon>
        <taxon>Ecdysozoa</taxon>
        <taxon>Arthropoda</taxon>
        <taxon>Hexapoda</taxon>
        <taxon>Insecta</taxon>
        <taxon>Pterygota</taxon>
        <taxon>Neoptera</taxon>
        <taxon>Endopterygota</taxon>
        <taxon>Hymenoptera</taxon>
        <taxon>Apocrita</taxon>
        <taxon>Ichneumonoidea</taxon>
        <taxon>Braconidae</taxon>
        <taxon>Microgastrinae</taxon>
        <taxon>Cotesia</taxon>
    </lineage>
</organism>
<keyword evidence="1" id="KW-0732">Signal</keyword>
<protein>
    <submittedName>
        <fullName evidence="2">Uncharacterized protein</fullName>
    </submittedName>
</protein>
<proteinExistence type="predicted"/>
<gene>
    <name evidence="2" type="ORF">KQX54_013936</name>
</gene>
<evidence type="ECO:0000313" key="2">
    <source>
        <dbReference type="EMBL" id="KAH0554931.1"/>
    </source>
</evidence>
<feature type="signal peptide" evidence="1">
    <location>
        <begin position="1"/>
        <end position="22"/>
    </location>
</feature>
<reference evidence="2 3" key="1">
    <citation type="journal article" date="2021" name="J. Hered.">
        <title>A chromosome-level genome assembly of the parasitoid wasp, Cotesia glomerata (Hymenoptera: Braconidae).</title>
        <authorList>
            <person name="Pinto B.J."/>
            <person name="Weis J.J."/>
            <person name="Gamble T."/>
            <person name="Ode P.J."/>
            <person name="Paul R."/>
            <person name="Zaspel J.M."/>
        </authorList>
    </citation>
    <scope>NUCLEOTIDE SEQUENCE [LARGE SCALE GENOMIC DNA]</scope>
    <source>
        <strain evidence="2">CgM1</strain>
    </source>
</reference>
<dbReference type="EMBL" id="JAHXZJ010001119">
    <property type="protein sequence ID" value="KAH0554931.1"/>
    <property type="molecule type" value="Genomic_DNA"/>
</dbReference>
<feature type="chain" id="PRO_5043664203" evidence="1">
    <location>
        <begin position="23"/>
        <end position="67"/>
    </location>
</feature>
<dbReference type="Proteomes" id="UP000826195">
    <property type="component" value="Unassembled WGS sequence"/>
</dbReference>
<comment type="caution">
    <text evidence="2">The sequence shown here is derived from an EMBL/GenBank/DDBJ whole genome shotgun (WGS) entry which is preliminary data.</text>
</comment>
<evidence type="ECO:0000256" key="1">
    <source>
        <dbReference type="SAM" id="SignalP"/>
    </source>
</evidence>
<dbReference type="AlphaFoldDB" id="A0AAV7IQP9"/>
<sequence length="67" mass="7601">MSKLLVLILALVVFILALQALSKVLDCGYDDDGCWFDHDCCDSLKCGYPDEFSPLGLCYRDENLFFE</sequence>
<evidence type="ECO:0000313" key="3">
    <source>
        <dbReference type="Proteomes" id="UP000826195"/>
    </source>
</evidence>
<name>A0AAV7IQP9_COTGL</name>
<accession>A0AAV7IQP9</accession>